<dbReference type="SUPFAM" id="SSF52540">
    <property type="entry name" value="P-loop containing nucleoside triphosphate hydrolases"/>
    <property type="match status" value="1"/>
</dbReference>
<evidence type="ECO:0000256" key="5">
    <source>
        <dbReference type="PROSITE-ProRule" id="PRU01091"/>
    </source>
</evidence>
<dbReference type="AlphaFoldDB" id="A0A7K0DQP9"/>
<gene>
    <name evidence="7" type="ORF">NRB56_36830</name>
</gene>
<feature type="DNA-binding region" description="OmpR/PhoB-type" evidence="5">
    <location>
        <begin position="1"/>
        <end position="86"/>
    </location>
</feature>
<accession>A0A7K0DQP9</accession>
<dbReference type="GO" id="GO:0006355">
    <property type="term" value="P:regulation of DNA-templated transcription"/>
    <property type="evidence" value="ECO:0007669"/>
    <property type="project" value="InterPro"/>
</dbReference>
<dbReference type="Pfam" id="PF03704">
    <property type="entry name" value="BTAD"/>
    <property type="match status" value="1"/>
</dbReference>
<evidence type="ECO:0000256" key="4">
    <source>
        <dbReference type="ARBA" id="ARBA00023163"/>
    </source>
</evidence>
<dbReference type="SMART" id="SM01043">
    <property type="entry name" value="BTAD"/>
    <property type="match status" value="1"/>
</dbReference>
<dbReference type="PANTHER" id="PTHR35807:SF1">
    <property type="entry name" value="TRANSCRIPTIONAL REGULATOR REDD"/>
    <property type="match status" value="1"/>
</dbReference>
<dbReference type="SUPFAM" id="SSF48452">
    <property type="entry name" value="TPR-like"/>
    <property type="match status" value="1"/>
</dbReference>
<dbReference type="SUPFAM" id="SSF46894">
    <property type="entry name" value="C-terminal effector domain of the bipartite response regulators"/>
    <property type="match status" value="1"/>
</dbReference>
<dbReference type="PANTHER" id="PTHR35807">
    <property type="entry name" value="TRANSCRIPTIONAL REGULATOR REDD-RELATED"/>
    <property type="match status" value="1"/>
</dbReference>
<sequence>MRVRADSGDLPLGGPKQRAVLAILVLAGGSVVRFERLVDGLWGQQPPEKALASLRSYVANLRRALQDGASAPRRLTTRSIGYHLALDGDPVDIRRFEELVGAGRRALTRGDAAAAHDLLTDAGQLWCGDPLAEFSGWDFADPEIERLTGLRRSAIEARFDAALLLGRHADLVPEIEAAIAAVPVHERLWAQLMLALARSGRRAEALQAYDRVRGVLDRELGVAPGDDLRRLFHGLCHDDTDPPAGVATLTLTVPVADDPAPAAPAPAGPALVGRSAELAWLAKMADAAGRGHGGFAVFTGESGIGKTALAAALAEYGRGAGMTVARAGHPDGLRKPLLWGWIQLLRELGHQLGADTRAQVRAAAPEVAALVPEWPEWESRPIARETADPAFEAIDGIVRAVREFAAASPLLLILDDVHRADRPTRDALALLADRLHHLPALIVVTWSAIVSADDRAEYDRLVGRTDVSVLELAGLADDDIGALVEQLSGVPPSPGFVAVLRQHSGGNPFFVREIVRFLSTRKHFDGRTLAPDGDPVPDAVTGVVRRRMSDLDAATRAILGAAAVIGAEFEPVTVAEVLGLPAATVRARLGDARRAAMIDETAERPGWFTFSHGVTRKAVVAQLDSGERGELHALVARARMRDAAGRSYEWLLATADHAWQAGAALDAPAALTITDLALAAAATRSAYADIAALAEHSLQICARLPRAPERFERESALWLRLALAWSALAGQNHEDVGRAFRHVFELGDRHGTARTAAIALHCLVRCAQGRYREAAAVAGELIERHRETGDPPAAAGYYLRALIDCLRGDPAAGTASLDAAFANLAALAEASPLARWDVRLHAVAAVALGLCGEQERAWQTARTGIDLGTAAGDAYSTAMVRLAALQANAIQGIVPGTARSADTVARELAETGLAQLAAGARIVRDWARALGPDREDTAAAAHEAYDIVTDGGATVMLAPLYLALLADIESARDNIDAARELVHRGELLATATGEHAWNRLLSERLHRLRADSAMPRRVQDRGA</sequence>
<keyword evidence="2" id="KW-0805">Transcription regulation</keyword>
<dbReference type="InterPro" id="IPR027417">
    <property type="entry name" value="P-loop_NTPase"/>
</dbReference>
<evidence type="ECO:0000256" key="2">
    <source>
        <dbReference type="ARBA" id="ARBA00023015"/>
    </source>
</evidence>
<dbReference type="Gene3D" id="3.40.50.300">
    <property type="entry name" value="P-loop containing nucleotide triphosphate hydrolases"/>
    <property type="match status" value="1"/>
</dbReference>
<dbReference type="InterPro" id="IPR036388">
    <property type="entry name" value="WH-like_DNA-bd_sf"/>
</dbReference>
<name>A0A7K0DQP9_9NOCA</name>
<dbReference type="Pfam" id="PF00486">
    <property type="entry name" value="Trans_reg_C"/>
    <property type="match status" value="1"/>
</dbReference>
<dbReference type="EMBL" id="WEGI01000007">
    <property type="protein sequence ID" value="MQY28100.1"/>
    <property type="molecule type" value="Genomic_DNA"/>
</dbReference>
<evidence type="ECO:0000313" key="7">
    <source>
        <dbReference type="EMBL" id="MQY28100.1"/>
    </source>
</evidence>
<dbReference type="InterPro" id="IPR011990">
    <property type="entry name" value="TPR-like_helical_dom_sf"/>
</dbReference>
<reference evidence="7 8" key="1">
    <citation type="submission" date="2019-10" db="EMBL/GenBank/DDBJ databases">
        <title>Nocardia macrotermitis sp. nov. and Nocardia aurantia sp. nov., isolated from the gut of fungus growing-termite Macrotermes natalensis.</title>
        <authorList>
            <person name="Benndorf R."/>
            <person name="Schwitalla J."/>
            <person name="Martin K."/>
            <person name="De Beer W."/>
            <person name="Kaster A.-K."/>
            <person name="Vollmers J."/>
            <person name="Poulsen M."/>
            <person name="Beemelmanns C."/>
        </authorList>
    </citation>
    <scope>NUCLEOTIDE SEQUENCE [LARGE SCALE GENOMIC DNA]</scope>
    <source>
        <strain evidence="7 8">RB56</strain>
    </source>
</reference>
<comment type="similarity">
    <text evidence="1">Belongs to the AfsR/DnrI/RedD regulatory family.</text>
</comment>
<protein>
    <recommendedName>
        <fullName evidence="6">OmpR/PhoB-type domain-containing protein</fullName>
    </recommendedName>
</protein>
<dbReference type="InterPro" id="IPR001867">
    <property type="entry name" value="OmpR/PhoB-type_DNA-bd"/>
</dbReference>
<dbReference type="InterPro" id="IPR051677">
    <property type="entry name" value="AfsR-DnrI-RedD_regulator"/>
</dbReference>
<organism evidence="7 8">
    <name type="scientific">Nocardia aurantia</name>
    <dbReference type="NCBI Taxonomy" id="2585199"/>
    <lineage>
        <taxon>Bacteria</taxon>
        <taxon>Bacillati</taxon>
        <taxon>Actinomycetota</taxon>
        <taxon>Actinomycetes</taxon>
        <taxon>Mycobacteriales</taxon>
        <taxon>Nocardiaceae</taxon>
        <taxon>Nocardia</taxon>
    </lineage>
</organism>
<keyword evidence="3 5" id="KW-0238">DNA-binding</keyword>
<dbReference type="InterPro" id="IPR041664">
    <property type="entry name" value="AAA_16"/>
</dbReference>
<evidence type="ECO:0000313" key="8">
    <source>
        <dbReference type="Proteomes" id="UP000431401"/>
    </source>
</evidence>
<keyword evidence="8" id="KW-1185">Reference proteome</keyword>
<dbReference type="Pfam" id="PF13191">
    <property type="entry name" value="AAA_16"/>
    <property type="match status" value="1"/>
</dbReference>
<dbReference type="Gene3D" id="1.10.10.10">
    <property type="entry name" value="Winged helix-like DNA-binding domain superfamily/Winged helix DNA-binding domain"/>
    <property type="match status" value="1"/>
</dbReference>
<dbReference type="SMART" id="SM00382">
    <property type="entry name" value="AAA"/>
    <property type="match status" value="1"/>
</dbReference>
<evidence type="ECO:0000256" key="1">
    <source>
        <dbReference type="ARBA" id="ARBA00005820"/>
    </source>
</evidence>
<dbReference type="InterPro" id="IPR005158">
    <property type="entry name" value="BTAD"/>
</dbReference>
<dbReference type="PROSITE" id="PS51755">
    <property type="entry name" value="OMPR_PHOB"/>
    <property type="match status" value="1"/>
</dbReference>
<dbReference type="Gene3D" id="1.25.40.10">
    <property type="entry name" value="Tetratricopeptide repeat domain"/>
    <property type="match status" value="1"/>
</dbReference>
<dbReference type="GO" id="GO:0000160">
    <property type="term" value="P:phosphorelay signal transduction system"/>
    <property type="evidence" value="ECO:0007669"/>
    <property type="project" value="InterPro"/>
</dbReference>
<dbReference type="InterPro" id="IPR003593">
    <property type="entry name" value="AAA+_ATPase"/>
</dbReference>
<evidence type="ECO:0000259" key="6">
    <source>
        <dbReference type="PROSITE" id="PS51755"/>
    </source>
</evidence>
<dbReference type="SMART" id="SM00862">
    <property type="entry name" value="Trans_reg_C"/>
    <property type="match status" value="1"/>
</dbReference>
<dbReference type="CDD" id="cd15831">
    <property type="entry name" value="BTAD"/>
    <property type="match status" value="1"/>
</dbReference>
<comment type="caution">
    <text evidence="7">The sequence shown here is derived from an EMBL/GenBank/DDBJ whole genome shotgun (WGS) entry which is preliminary data.</text>
</comment>
<dbReference type="RefSeq" id="WP_153343681.1">
    <property type="nucleotide sequence ID" value="NZ_WEGI01000007.1"/>
</dbReference>
<feature type="domain" description="OmpR/PhoB-type" evidence="6">
    <location>
        <begin position="1"/>
        <end position="86"/>
    </location>
</feature>
<dbReference type="Proteomes" id="UP000431401">
    <property type="component" value="Unassembled WGS sequence"/>
</dbReference>
<evidence type="ECO:0000256" key="3">
    <source>
        <dbReference type="ARBA" id="ARBA00023125"/>
    </source>
</evidence>
<dbReference type="InterPro" id="IPR016032">
    <property type="entry name" value="Sig_transdc_resp-reg_C-effctor"/>
</dbReference>
<proteinExistence type="inferred from homology"/>
<dbReference type="OrthoDB" id="134712at2"/>
<dbReference type="GO" id="GO:0003677">
    <property type="term" value="F:DNA binding"/>
    <property type="evidence" value="ECO:0007669"/>
    <property type="project" value="UniProtKB-UniRule"/>
</dbReference>
<keyword evidence="4" id="KW-0804">Transcription</keyword>